<dbReference type="InterPro" id="IPR000073">
    <property type="entry name" value="AB_hydrolase_1"/>
</dbReference>
<dbReference type="SUPFAM" id="SSF53474">
    <property type="entry name" value="alpha/beta-Hydrolases"/>
    <property type="match status" value="1"/>
</dbReference>
<feature type="domain" description="AB hydrolase-1" evidence="1">
    <location>
        <begin position="28"/>
        <end position="236"/>
    </location>
</feature>
<evidence type="ECO:0000259" key="1">
    <source>
        <dbReference type="Pfam" id="PF12697"/>
    </source>
</evidence>
<evidence type="ECO:0000313" key="3">
    <source>
        <dbReference type="Proteomes" id="UP000295444"/>
    </source>
</evidence>
<organism evidence="2 3">
    <name type="scientific">Labedaea rhizosphaerae</name>
    <dbReference type="NCBI Taxonomy" id="598644"/>
    <lineage>
        <taxon>Bacteria</taxon>
        <taxon>Bacillati</taxon>
        <taxon>Actinomycetota</taxon>
        <taxon>Actinomycetes</taxon>
        <taxon>Pseudonocardiales</taxon>
        <taxon>Pseudonocardiaceae</taxon>
        <taxon>Labedaea</taxon>
    </lineage>
</organism>
<dbReference type="PANTHER" id="PTHR43433">
    <property type="entry name" value="HYDROLASE, ALPHA/BETA FOLD FAMILY PROTEIN"/>
    <property type="match status" value="1"/>
</dbReference>
<dbReference type="AlphaFoldDB" id="A0A4R6RXN2"/>
<keyword evidence="3" id="KW-1185">Reference proteome</keyword>
<dbReference type="Proteomes" id="UP000295444">
    <property type="component" value="Unassembled WGS sequence"/>
</dbReference>
<dbReference type="EMBL" id="SNXZ01000009">
    <property type="protein sequence ID" value="TDP91105.1"/>
    <property type="molecule type" value="Genomic_DNA"/>
</dbReference>
<evidence type="ECO:0000313" key="2">
    <source>
        <dbReference type="EMBL" id="TDP91105.1"/>
    </source>
</evidence>
<comment type="caution">
    <text evidence="2">The sequence shown here is derived from an EMBL/GenBank/DDBJ whole genome shotgun (WGS) entry which is preliminary data.</text>
</comment>
<dbReference type="Pfam" id="PF12697">
    <property type="entry name" value="Abhydrolase_6"/>
    <property type="match status" value="1"/>
</dbReference>
<accession>A0A4R6RXN2</accession>
<gene>
    <name evidence="2" type="ORF">EV186_10997</name>
</gene>
<dbReference type="PANTHER" id="PTHR43433:SF5">
    <property type="entry name" value="AB HYDROLASE-1 DOMAIN-CONTAINING PROTEIN"/>
    <property type="match status" value="1"/>
</dbReference>
<dbReference type="InterPro" id="IPR029058">
    <property type="entry name" value="AB_hydrolase_fold"/>
</dbReference>
<proteinExistence type="predicted"/>
<protein>
    <submittedName>
        <fullName evidence="2">Alpha-beta hydrolase superfamily lysophospholipase</fullName>
    </submittedName>
</protein>
<dbReference type="Gene3D" id="3.40.50.1820">
    <property type="entry name" value="alpha/beta hydrolase"/>
    <property type="match status" value="1"/>
</dbReference>
<dbReference type="GO" id="GO:0016787">
    <property type="term" value="F:hydrolase activity"/>
    <property type="evidence" value="ECO:0007669"/>
    <property type="project" value="UniProtKB-KW"/>
</dbReference>
<sequence>MQSLTSADGTKIAFDRLGAGPPLIVVLGAFNSRASHMEFAQALAEHFTVYHYDRRGRGESGDTLPWSVEREVEDIAALAEHAGGEPLLFGYSSGAVLALKAAAALRIGRLALYDTPLTEQPDQELPKRLAELIERGDRGGAVELFQLSIGIPEEVVAQLRNAPFRPGLEAMAHTLVYETSITADPEVLTKDAPAITVPTLLMAGAGSGPIMTDAAARLSNAIPDATVQVLDGQTHDIVPDVIVPRLREFFGAV</sequence>
<dbReference type="InterPro" id="IPR050471">
    <property type="entry name" value="AB_hydrolase"/>
</dbReference>
<keyword evidence="2" id="KW-0378">Hydrolase</keyword>
<reference evidence="2 3" key="1">
    <citation type="submission" date="2019-03" db="EMBL/GenBank/DDBJ databases">
        <title>Genomic Encyclopedia of Type Strains, Phase IV (KMG-IV): sequencing the most valuable type-strain genomes for metagenomic binning, comparative biology and taxonomic classification.</title>
        <authorList>
            <person name="Goeker M."/>
        </authorList>
    </citation>
    <scope>NUCLEOTIDE SEQUENCE [LARGE SCALE GENOMIC DNA]</scope>
    <source>
        <strain evidence="2 3">DSM 45361</strain>
    </source>
</reference>
<name>A0A4R6RXN2_LABRH</name>